<keyword evidence="2" id="KW-0472">Membrane</keyword>
<feature type="transmembrane region" description="Helical" evidence="2">
    <location>
        <begin position="117"/>
        <end position="138"/>
    </location>
</feature>
<protein>
    <recommendedName>
        <fullName evidence="5">DUF3618 domain-containing protein</fullName>
    </recommendedName>
</protein>
<sequence>MSGSPTLPAPGSPEDLEAGLAAVRAALRTDVEELSCRLAPARLPGLARQTARSALSGACARLRGQGAALAQRAGIRGTVAPDPGAPPHAGPAHDAGHASARDRLARLLDDARDGDPTSLAIVSALAVALAGLSAVALVKAVTR</sequence>
<accession>A0A3S5EH18</accession>
<evidence type="ECO:0000256" key="2">
    <source>
        <dbReference type="SAM" id="Phobius"/>
    </source>
</evidence>
<feature type="compositionally biased region" description="Low complexity" evidence="1">
    <location>
        <begin position="73"/>
        <end position="82"/>
    </location>
</feature>
<evidence type="ECO:0000256" key="1">
    <source>
        <dbReference type="SAM" id="MobiDB-lite"/>
    </source>
</evidence>
<gene>
    <name evidence="3" type="ORF">NCTC11636_01380</name>
</gene>
<evidence type="ECO:0000313" key="3">
    <source>
        <dbReference type="EMBL" id="VEG28125.1"/>
    </source>
</evidence>
<feature type="region of interest" description="Disordered" evidence="1">
    <location>
        <begin position="73"/>
        <end position="101"/>
    </location>
</feature>
<keyword evidence="2" id="KW-0812">Transmembrane</keyword>
<dbReference type="RefSeq" id="WP_126382470.1">
    <property type="nucleotide sequence ID" value="NZ_LR134350.1"/>
</dbReference>
<evidence type="ECO:0000313" key="4">
    <source>
        <dbReference type="Proteomes" id="UP000266895"/>
    </source>
</evidence>
<organism evidence="3 4">
    <name type="scientific">Actinomyces howellii</name>
    <dbReference type="NCBI Taxonomy" id="52771"/>
    <lineage>
        <taxon>Bacteria</taxon>
        <taxon>Bacillati</taxon>
        <taxon>Actinomycetota</taxon>
        <taxon>Actinomycetes</taxon>
        <taxon>Actinomycetales</taxon>
        <taxon>Actinomycetaceae</taxon>
        <taxon>Actinomyces</taxon>
    </lineage>
</organism>
<evidence type="ECO:0008006" key="5">
    <source>
        <dbReference type="Google" id="ProtNLM"/>
    </source>
</evidence>
<dbReference type="Proteomes" id="UP000266895">
    <property type="component" value="Chromosome"/>
</dbReference>
<name>A0A3S5EH18_9ACTO</name>
<reference evidence="3 4" key="1">
    <citation type="submission" date="2018-12" db="EMBL/GenBank/DDBJ databases">
        <authorList>
            <consortium name="Pathogen Informatics"/>
        </authorList>
    </citation>
    <scope>NUCLEOTIDE SEQUENCE [LARGE SCALE GENOMIC DNA]</scope>
    <source>
        <strain evidence="3 4">NCTC11636</strain>
    </source>
</reference>
<keyword evidence="2" id="KW-1133">Transmembrane helix</keyword>
<keyword evidence="4" id="KW-1185">Reference proteome</keyword>
<dbReference type="EMBL" id="LR134350">
    <property type="protein sequence ID" value="VEG28125.1"/>
    <property type="molecule type" value="Genomic_DNA"/>
</dbReference>
<dbReference type="KEGG" id="ahw:NCTC11636_01380"/>
<dbReference type="AlphaFoldDB" id="A0A3S5EH18"/>
<proteinExistence type="predicted"/>